<dbReference type="InterPro" id="IPR011009">
    <property type="entry name" value="Kinase-like_dom_sf"/>
</dbReference>
<evidence type="ECO:0000259" key="1">
    <source>
        <dbReference type="PROSITE" id="PS50011"/>
    </source>
</evidence>
<accession>A0A397I3F6</accession>
<dbReference type="InterPro" id="IPR001245">
    <property type="entry name" value="Ser-Thr/Tyr_kinase_cat_dom"/>
</dbReference>
<dbReference type="Pfam" id="PF07714">
    <property type="entry name" value="PK_Tyr_Ser-Thr"/>
    <property type="match status" value="1"/>
</dbReference>
<dbReference type="SUPFAM" id="SSF56112">
    <property type="entry name" value="Protein kinase-like (PK-like)"/>
    <property type="match status" value="1"/>
</dbReference>
<evidence type="ECO:0000313" key="3">
    <source>
        <dbReference type="Proteomes" id="UP000266861"/>
    </source>
</evidence>
<organism evidence="2 3">
    <name type="scientific">Diversispora epigaea</name>
    <dbReference type="NCBI Taxonomy" id="1348612"/>
    <lineage>
        <taxon>Eukaryota</taxon>
        <taxon>Fungi</taxon>
        <taxon>Fungi incertae sedis</taxon>
        <taxon>Mucoromycota</taxon>
        <taxon>Glomeromycotina</taxon>
        <taxon>Glomeromycetes</taxon>
        <taxon>Diversisporales</taxon>
        <taxon>Diversisporaceae</taxon>
        <taxon>Diversispora</taxon>
    </lineage>
</organism>
<protein>
    <recommendedName>
        <fullName evidence="1">Protein kinase domain-containing protein</fullName>
    </recommendedName>
</protein>
<dbReference type="InterPro" id="IPR000719">
    <property type="entry name" value="Prot_kinase_dom"/>
</dbReference>
<sequence>MELISMIGKNKSSDIFGLRIILWEISSGDPPFEMESSSNIDLSKRKSEMAIPEIYTDCWKHNGDSRPDISQVFKILSEIIIIDASVEFETSQLQPYNVIDG</sequence>
<dbReference type="EMBL" id="PQFF01000252">
    <property type="protein sequence ID" value="RHZ70075.1"/>
    <property type="molecule type" value="Genomic_DNA"/>
</dbReference>
<name>A0A397I3F6_9GLOM</name>
<dbReference type="GO" id="GO:0005524">
    <property type="term" value="F:ATP binding"/>
    <property type="evidence" value="ECO:0007669"/>
    <property type="project" value="InterPro"/>
</dbReference>
<dbReference type="Proteomes" id="UP000266861">
    <property type="component" value="Unassembled WGS sequence"/>
</dbReference>
<dbReference type="AlphaFoldDB" id="A0A397I3F6"/>
<dbReference type="PROSITE" id="PS50011">
    <property type="entry name" value="PROTEIN_KINASE_DOM"/>
    <property type="match status" value="1"/>
</dbReference>
<keyword evidence="3" id="KW-1185">Reference proteome</keyword>
<dbReference type="Gene3D" id="1.10.510.10">
    <property type="entry name" value="Transferase(Phosphotransferase) domain 1"/>
    <property type="match status" value="1"/>
</dbReference>
<evidence type="ECO:0000313" key="2">
    <source>
        <dbReference type="EMBL" id="RHZ70075.1"/>
    </source>
</evidence>
<proteinExistence type="predicted"/>
<reference evidence="2 3" key="1">
    <citation type="submission" date="2018-08" db="EMBL/GenBank/DDBJ databases">
        <title>Genome and evolution of the arbuscular mycorrhizal fungus Diversispora epigaea (formerly Glomus versiforme) and its bacterial endosymbionts.</title>
        <authorList>
            <person name="Sun X."/>
            <person name="Fei Z."/>
            <person name="Harrison M."/>
        </authorList>
    </citation>
    <scope>NUCLEOTIDE SEQUENCE [LARGE SCALE GENOMIC DNA]</scope>
    <source>
        <strain evidence="2 3">IT104</strain>
    </source>
</reference>
<dbReference type="GO" id="GO:0004672">
    <property type="term" value="F:protein kinase activity"/>
    <property type="evidence" value="ECO:0007669"/>
    <property type="project" value="InterPro"/>
</dbReference>
<comment type="caution">
    <text evidence="2">The sequence shown here is derived from an EMBL/GenBank/DDBJ whole genome shotgun (WGS) entry which is preliminary data.</text>
</comment>
<dbReference type="OrthoDB" id="2353542at2759"/>
<feature type="domain" description="Protein kinase" evidence="1">
    <location>
        <begin position="1"/>
        <end position="80"/>
    </location>
</feature>
<gene>
    <name evidence="2" type="ORF">Glove_275g4</name>
</gene>